<keyword evidence="5" id="KW-1185">Reference proteome</keyword>
<feature type="domain" description="DDE Tnp4" evidence="3">
    <location>
        <begin position="28"/>
        <end position="86"/>
    </location>
</feature>
<evidence type="ECO:0000259" key="3">
    <source>
        <dbReference type="Pfam" id="PF13359"/>
    </source>
</evidence>
<dbReference type="EMBL" id="JAPWTJ010002647">
    <property type="protein sequence ID" value="KAJ8965269.1"/>
    <property type="molecule type" value="Genomic_DNA"/>
</dbReference>
<sequence length="88" mass="10271">MPISQQEIYSTKKKFLNLARFPRVIGAIDCTHIKNNFTRFLFIGDNSAENFRNRKRYFSLNVQVVGDSDLWIRDIVCRGPGSTHDQTY</sequence>
<dbReference type="InterPro" id="IPR027806">
    <property type="entry name" value="HARBI1_dom"/>
</dbReference>
<accession>A0ABQ9ITI1</accession>
<dbReference type="Pfam" id="PF13359">
    <property type="entry name" value="DDE_Tnp_4"/>
    <property type="match status" value="1"/>
</dbReference>
<dbReference type="Proteomes" id="UP001162164">
    <property type="component" value="Unassembled WGS sequence"/>
</dbReference>
<evidence type="ECO:0000256" key="2">
    <source>
        <dbReference type="ARBA" id="ARBA00022723"/>
    </source>
</evidence>
<comment type="caution">
    <text evidence="4">The sequence shown here is derived from an EMBL/GenBank/DDBJ whole genome shotgun (WGS) entry which is preliminary data.</text>
</comment>
<evidence type="ECO:0000313" key="5">
    <source>
        <dbReference type="Proteomes" id="UP001162164"/>
    </source>
</evidence>
<gene>
    <name evidence="4" type="ORF">NQ317_005146</name>
</gene>
<proteinExistence type="predicted"/>
<evidence type="ECO:0000256" key="1">
    <source>
        <dbReference type="ARBA" id="ARBA00001968"/>
    </source>
</evidence>
<name>A0ABQ9ITI1_9CUCU</name>
<comment type="cofactor">
    <cofactor evidence="1">
        <name>a divalent metal cation</name>
        <dbReference type="ChEBI" id="CHEBI:60240"/>
    </cofactor>
</comment>
<protein>
    <recommendedName>
        <fullName evidence="3">DDE Tnp4 domain-containing protein</fullName>
    </recommendedName>
</protein>
<reference evidence="4" key="1">
    <citation type="journal article" date="2023" name="Insect Mol. Biol.">
        <title>Genome sequencing provides insights into the evolution of gene families encoding plant cell wall-degrading enzymes in longhorned beetles.</title>
        <authorList>
            <person name="Shin N.R."/>
            <person name="Okamura Y."/>
            <person name="Kirsch R."/>
            <person name="Pauchet Y."/>
        </authorList>
    </citation>
    <scope>NUCLEOTIDE SEQUENCE</scope>
    <source>
        <strain evidence="4">MMC_N1</strain>
    </source>
</reference>
<keyword evidence="2" id="KW-0479">Metal-binding</keyword>
<evidence type="ECO:0000313" key="4">
    <source>
        <dbReference type="EMBL" id="KAJ8965269.1"/>
    </source>
</evidence>
<organism evidence="4 5">
    <name type="scientific">Molorchus minor</name>
    <dbReference type="NCBI Taxonomy" id="1323400"/>
    <lineage>
        <taxon>Eukaryota</taxon>
        <taxon>Metazoa</taxon>
        <taxon>Ecdysozoa</taxon>
        <taxon>Arthropoda</taxon>
        <taxon>Hexapoda</taxon>
        <taxon>Insecta</taxon>
        <taxon>Pterygota</taxon>
        <taxon>Neoptera</taxon>
        <taxon>Endopterygota</taxon>
        <taxon>Coleoptera</taxon>
        <taxon>Polyphaga</taxon>
        <taxon>Cucujiformia</taxon>
        <taxon>Chrysomeloidea</taxon>
        <taxon>Cerambycidae</taxon>
        <taxon>Lamiinae</taxon>
        <taxon>Monochamini</taxon>
        <taxon>Molorchus</taxon>
    </lineage>
</organism>